<reference evidence="9" key="2">
    <citation type="journal article" date="2021" name="PeerJ">
        <title>Extensive microbial diversity within the chicken gut microbiome revealed by metagenomics and culture.</title>
        <authorList>
            <person name="Gilroy R."/>
            <person name="Ravi A."/>
            <person name="Getino M."/>
            <person name="Pursley I."/>
            <person name="Horton D.L."/>
            <person name="Alikhan N.F."/>
            <person name="Baker D."/>
            <person name="Gharbi K."/>
            <person name="Hall N."/>
            <person name="Watson M."/>
            <person name="Adriaenssens E.M."/>
            <person name="Foster-Nyarko E."/>
            <person name="Jarju S."/>
            <person name="Secka A."/>
            <person name="Antonio M."/>
            <person name="Oren A."/>
            <person name="Chaudhuri R.R."/>
            <person name="La Ragione R."/>
            <person name="Hildebrand F."/>
            <person name="Pallen M.J."/>
        </authorList>
    </citation>
    <scope>NUCLEOTIDE SEQUENCE</scope>
    <source>
        <strain evidence="9">CHK195-11698</strain>
    </source>
</reference>
<accession>A0A9D1HP63</accession>
<feature type="transmembrane region" description="Helical" evidence="7">
    <location>
        <begin position="277"/>
        <end position="300"/>
    </location>
</feature>
<feature type="transmembrane region" description="Helical" evidence="7">
    <location>
        <begin position="320"/>
        <end position="341"/>
    </location>
</feature>
<organism evidence="9 10">
    <name type="scientific">Candidatus Fimiplasma intestinipullorum</name>
    <dbReference type="NCBI Taxonomy" id="2840825"/>
    <lineage>
        <taxon>Bacteria</taxon>
        <taxon>Bacillati</taxon>
        <taxon>Bacillota</taxon>
        <taxon>Clostridia</taxon>
        <taxon>Eubacteriales</taxon>
        <taxon>Candidatus Fimiplasma</taxon>
    </lineage>
</organism>
<keyword evidence="5 7" id="KW-0472">Membrane</keyword>
<dbReference type="PANTHER" id="PTHR30572">
    <property type="entry name" value="MEMBRANE COMPONENT OF TRANSPORTER-RELATED"/>
    <property type="match status" value="1"/>
</dbReference>
<evidence type="ECO:0000256" key="4">
    <source>
        <dbReference type="ARBA" id="ARBA00022989"/>
    </source>
</evidence>
<protein>
    <submittedName>
        <fullName evidence="9">ABC transporter permease</fullName>
    </submittedName>
</protein>
<sequence length="808" mass="91635">MKPSRFVYQLAFKNVLKKKQRTRLSLISVTLSTAVIFVSLILFYTVFALSKNIDQSALGTSHYMVESAECLNQNPFRFHVSSLSIGEETLEDYPAAYLTYNDEAQFFTLIEGTLPGNEQEILVPAETSLNVGDQLGDYIVVGIYQPTHFYQTHLDLLPVMGLNENWASERSYYFIRDDMIQNEESLLSVTHMCQVDTSQIFLNSERISNDTIINYLNDTTTMLMMFIAIIAIAIWMSLVSIYNVLIVNDQDLRQEIGLLKSIGMTRRELKRMLLCELGYVGIAGSLMGMILGGVISAIVLQLVLSSLNAAFQLSMVLQPWALLLAFVAGNGLMVGSGFFVYRHYLYSKPIEDLKGNVVQYDVPYDSKRFSIYTATWQMFVIYNERMKKQTRNLRRSFFLMIFTITLLCGIAFSNFLYLNRYQNVDADFMLEPSDAIVLGEHLFYPELDQAVYVLGENEETAISRMNIQRVILGLQYFMPANTFTDYYTANSSVQGTMTINDEIYYNDGYRSVVFDARQIEELEPYVVAGSLTDLTEDSVILTINQHMDFIRNDPIRSVEPGTEVIVHEREAEITQGNTTMKVAAVVDFPEKDLSLQYSDISQYRFGMIFTSESYAYIHGASTTTYNMSLCLINPANRASMAAGLERVLSEQQLSSTMVITDYLQIQNDGQFAVFMISMLMYPLLVMLVIIGIININNVLKGNIHMKHMDFSTMKSVGMTSAQLRMIMLYEYAENYINAGLLAFILCIPVYLIEQVFSMASVFRIGDNFTGMFVISFMLVSPIIVVILAILSFKELNQISAIDGMKDIV</sequence>
<evidence type="ECO:0000256" key="1">
    <source>
        <dbReference type="ARBA" id="ARBA00004651"/>
    </source>
</evidence>
<proteinExistence type="inferred from homology"/>
<evidence type="ECO:0000256" key="5">
    <source>
        <dbReference type="ARBA" id="ARBA00023136"/>
    </source>
</evidence>
<dbReference type="GO" id="GO:0005886">
    <property type="term" value="C:plasma membrane"/>
    <property type="evidence" value="ECO:0007669"/>
    <property type="project" value="UniProtKB-SubCell"/>
</dbReference>
<comment type="caution">
    <text evidence="9">The sequence shown here is derived from an EMBL/GenBank/DDBJ whole genome shotgun (WGS) entry which is preliminary data.</text>
</comment>
<evidence type="ECO:0000256" key="3">
    <source>
        <dbReference type="ARBA" id="ARBA00022692"/>
    </source>
</evidence>
<feature type="transmembrane region" description="Helical" evidence="7">
    <location>
        <begin position="222"/>
        <end position="245"/>
    </location>
</feature>
<feature type="transmembrane region" description="Helical" evidence="7">
    <location>
        <begin position="734"/>
        <end position="752"/>
    </location>
</feature>
<comment type="similarity">
    <text evidence="6">Belongs to the ABC-4 integral membrane protein family.</text>
</comment>
<name>A0A9D1HP63_9FIRM</name>
<evidence type="ECO:0000313" key="10">
    <source>
        <dbReference type="Proteomes" id="UP000824175"/>
    </source>
</evidence>
<dbReference type="EMBL" id="DVMJ01000078">
    <property type="protein sequence ID" value="HIU14252.1"/>
    <property type="molecule type" value="Genomic_DNA"/>
</dbReference>
<evidence type="ECO:0000256" key="6">
    <source>
        <dbReference type="ARBA" id="ARBA00038076"/>
    </source>
</evidence>
<feature type="transmembrane region" description="Helical" evidence="7">
    <location>
        <begin position="671"/>
        <end position="695"/>
    </location>
</feature>
<dbReference type="AlphaFoldDB" id="A0A9D1HP63"/>
<dbReference type="Proteomes" id="UP000824175">
    <property type="component" value="Unassembled WGS sequence"/>
</dbReference>
<comment type="subcellular location">
    <subcellularLocation>
        <location evidence="1">Cell membrane</location>
        <topology evidence="1">Multi-pass membrane protein</topology>
    </subcellularLocation>
</comment>
<keyword evidence="4 7" id="KW-1133">Transmembrane helix</keyword>
<feature type="transmembrane region" description="Helical" evidence="7">
    <location>
        <begin position="397"/>
        <end position="418"/>
    </location>
</feature>
<keyword evidence="3 7" id="KW-0812">Transmembrane</keyword>
<evidence type="ECO:0000256" key="2">
    <source>
        <dbReference type="ARBA" id="ARBA00022475"/>
    </source>
</evidence>
<dbReference type="InterPro" id="IPR050250">
    <property type="entry name" value="Macrolide_Exporter_MacB"/>
</dbReference>
<evidence type="ECO:0000259" key="8">
    <source>
        <dbReference type="Pfam" id="PF02687"/>
    </source>
</evidence>
<keyword evidence="2" id="KW-1003">Cell membrane</keyword>
<reference evidence="9" key="1">
    <citation type="submission" date="2020-10" db="EMBL/GenBank/DDBJ databases">
        <authorList>
            <person name="Gilroy R."/>
        </authorList>
    </citation>
    <scope>NUCLEOTIDE SEQUENCE</scope>
    <source>
        <strain evidence="9">CHK195-11698</strain>
    </source>
</reference>
<dbReference type="GO" id="GO:0022857">
    <property type="term" value="F:transmembrane transporter activity"/>
    <property type="evidence" value="ECO:0007669"/>
    <property type="project" value="TreeGrafter"/>
</dbReference>
<feature type="domain" description="ABC3 transporter permease C-terminal" evidence="8">
    <location>
        <begin position="228"/>
        <end position="346"/>
    </location>
</feature>
<dbReference type="InterPro" id="IPR003838">
    <property type="entry name" value="ABC3_permease_C"/>
</dbReference>
<feature type="transmembrane region" description="Helical" evidence="7">
    <location>
        <begin position="24"/>
        <end position="47"/>
    </location>
</feature>
<evidence type="ECO:0000313" key="9">
    <source>
        <dbReference type="EMBL" id="HIU14252.1"/>
    </source>
</evidence>
<feature type="transmembrane region" description="Helical" evidence="7">
    <location>
        <begin position="772"/>
        <end position="792"/>
    </location>
</feature>
<dbReference type="PANTHER" id="PTHR30572:SF4">
    <property type="entry name" value="ABC TRANSPORTER PERMEASE YTRF"/>
    <property type="match status" value="1"/>
</dbReference>
<dbReference type="Pfam" id="PF02687">
    <property type="entry name" value="FtsX"/>
    <property type="match status" value="1"/>
</dbReference>
<gene>
    <name evidence="9" type="ORF">IAD15_09310</name>
</gene>
<evidence type="ECO:0000256" key="7">
    <source>
        <dbReference type="SAM" id="Phobius"/>
    </source>
</evidence>